<protein>
    <submittedName>
        <fullName evidence="2">Uncharacterized protein</fullName>
    </submittedName>
</protein>
<feature type="compositionally biased region" description="Basic residues" evidence="1">
    <location>
        <begin position="189"/>
        <end position="202"/>
    </location>
</feature>
<proteinExistence type="predicted"/>
<feature type="region of interest" description="Disordered" evidence="1">
    <location>
        <begin position="360"/>
        <end position="380"/>
    </location>
</feature>
<evidence type="ECO:0000313" key="2">
    <source>
        <dbReference type="EMBL" id="KAK2950933.1"/>
    </source>
</evidence>
<dbReference type="EMBL" id="JARBJD010000127">
    <property type="protein sequence ID" value="KAK2950933.1"/>
    <property type="molecule type" value="Genomic_DNA"/>
</dbReference>
<gene>
    <name evidence="2" type="ORF">BLNAU_14123</name>
</gene>
<feature type="compositionally biased region" description="Polar residues" evidence="1">
    <location>
        <begin position="153"/>
        <end position="169"/>
    </location>
</feature>
<sequence>MLRSKTPPFTVFARSPSPGLLPTYSSDSFSEHFERPGQFICASSRSTSPALDVAVSFSSPSLSQFAFSLDTLPLDTVAPPLSIASPFAQPIDSDSSSFWSHFSQHSLSQSDHLGISHQLSFLSFHEIASPDSATDSGDLSTLNPKQGRVRALSNASANESDHFNSSSGVLTPGKKHRYRSVQRQEKEKQRQKRRRRFRRMTRHYPDTPSSGKFALVYRGKGKEEDGSDHNCEVAKELTDCTQTPREAEGRKLTRSEDRESEAHESNAILPLPVRQLSFHTALPSNLLLALSVTPRSATSPSAVRSPILFAASHPYTVSLPTPPLLPRSTFSNTLSSAEHTPDFSLLSRAATPAFSPPSSHIYHSPYDLPSSLPTGTDGSR</sequence>
<feature type="region of interest" description="Disordered" evidence="1">
    <location>
        <begin position="241"/>
        <end position="266"/>
    </location>
</feature>
<evidence type="ECO:0000313" key="3">
    <source>
        <dbReference type="Proteomes" id="UP001281761"/>
    </source>
</evidence>
<keyword evidence="3" id="KW-1185">Reference proteome</keyword>
<comment type="caution">
    <text evidence="2">The sequence shown here is derived from an EMBL/GenBank/DDBJ whole genome shotgun (WGS) entry which is preliminary data.</text>
</comment>
<organism evidence="2 3">
    <name type="scientific">Blattamonas nauphoetae</name>
    <dbReference type="NCBI Taxonomy" id="2049346"/>
    <lineage>
        <taxon>Eukaryota</taxon>
        <taxon>Metamonada</taxon>
        <taxon>Preaxostyla</taxon>
        <taxon>Oxymonadida</taxon>
        <taxon>Blattamonas</taxon>
    </lineage>
</organism>
<dbReference type="Proteomes" id="UP001281761">
    <property type="component" value="Unassembled WGS sequence"/>
</dbReference>
<accession>A0ABQ9XEN5</accession>
<evidence type="ECO:0000256" key="1">
    <source>
        <dbReference type="SAM" id="MobiDB-lite"/>
    </source>
</evidence>
<feature type="compositionally biased region" description="Polar residues" evidence="1">
    <location>
        <begin position="371"/>
        <end position="380"/>
    </location>
</feature>
<reference evidence="2 3" key="1">
    <citation type="journal article" date="2022" name="bioRxiv">
        <title>Genomics of Preaxostyla Flagellates Illuminates Evolutionary Transitions and the Path Towards Mitochondrial Loss.</title>
        <authorList>
            <person name="Novak L.V.F."/>
            <person name="Treitli S.C."/>
            <person name="Pyrih J."/>
            <person name="Halakuc P."/>
            <person name="Pipaliya S.V."/>
            <person name="Vacek V."/>
            <person name="Brzon O."/>
            <person name="Soukal P."/>
            <person name="Eme L."/>
            <person name="Dacks J.B."/>
            <person name="Karnkowska A."/>
            <person name="Elias M."/>
            <person name="Hampl V."/>
        </authorList>
    </citation>
    <scope>NUCLEOTIDE SEQUENCE [LARGE SCALE GENOMIC DNA]</scope>
    <source>
        <strain evidence="2">NAU3</strain>
        <tissue evidence="2">Gut</tissue>
    </source>
</reference>
<feature type="region of interest" description="Disordered" evidence="1">
    <location>
        <begin position="152"/>
        <end position="213"/>
    </location>
</feature>
<feature type="compositionally biased region" description="Basic and acidic residues" evidence="1">
    <location>
        <begin position="245"/>
        <end position="264"/>
    </location>
</feature>
<name>A0ABQ9XEN5_9EUKA</name>